<evidence type="ECO:0000313" key="2">
    <source>
        <dbReference type="Proteomes" id="UP000317178"/>
    </source>
</evidence>
<dbReference type="EMBL" id="CP036281">
    <property type="protein sequence ID" value="QDU82657.1"/>
    <property type="molecule type" value="Genomic_DNA"/>
</dbReference>
<organism evidence="1 2">
    <name type="scientific">Polystyrenella longa</name>
    <dbReference type="NCBI Taxonomy" id="2528007"/>
    <lineage>
        <taxon>Bacteria</taxon>
        <taxon>Pseudomonadati</taxon>
        <taxon>Planctomycetota</taxon>
        <taxon>Planctomycetia</taxon>
        <taxon>Planctomycetales</taxon>
        <taxon>Planctomycetaceae</taxon>
        <taxon>Polystyrenella</taxon>
    </lineage>
</organism>
<protein>
    <submittedName>
        <fullName evidence="1">Uncharacterized protein</fullName>
    </submittedName>
</protein>
<accession>A0A518CTV4</accession>
<name>A0A518CTV4_9PLAN</name>
<sequence length="193" mass="21724">MSDFKEIESISPRCAVAVCLNCFNREISPLAFHQELSGIINSNSRAFLELVSSPGNSKPNFSEIHKEVLSHRENLPLSQHALMFSYFADEYCQGAKRFAGVLFKFPYAIISTPPGAKDPRQPDECGYNLLSAAIGHLSDSVKEHGESEHERFINAFKQDVKEYQQLRPDFSISNDPPLSDQELELLICEPTFI</sequence>
<gene>
    <name evidence="1" type="ORF">Pla110_44180</name>
</gene>
<keyword evidence="2" id="KW-1185">Reference proteome</keyword>
<evidence type="ECO:0000313" key="1">
    <source>
        <dbReference type="EMBL" id="QDU82657.1"/>
    </source>
</evidence>
<reference evidence="1 2" key="1">
    <citation type="submission" date="2019-02" db="EMBL/GenBank/DDBJ databases">
        <title>Deep-cultivation of Planctomycetes and their phenomic and genomic characterization uncovers novel biology.</title>
        <authorList>
            <person name="Wiegand S."/>
            <person name="Jogler M."/>
            <person name="Boedeker C."/>
            <person name="Pinto D."/>
            <person name="Vollmers J."/>
            <person name="Rivas-Marin E."/>
            <person name="Kohn T."/>
            <person name="Peeters S.H."/>
            <person name="Heuer A."/>
            <person name="Rast P."/>
            <person name="Oberbeckmann S."/>
            <person name="Bunk B."/>
            <person name="Jeske O."/>
            <person name="Meyerdierks A."/>
            <person name="Storesund J.E."/>
            <person name="Kallscheuer N."/>
            <person name="Luecker S."/>
            <person name="Lage O.M."/>
            <person name="Pohl T."/>
            <person name="Merkel B.J."/>
            <person name="Hornburger P."/>
            <person name="Mueller R.-W."/>
            <person name="Bruemmer F."/>
            <person name="Labrenz M."/>
            <person name="Spormann A.M."/>
            <person name="Op den Camp H."/>
            <person name="Overmann J."/>
            <person name="Amann R."/>
            <person name="Jetten M.S.M."/>
            <person name="Mascher T."/>
            <person name="Medema M.H."/>
            <person name="Devos D.P."/>
            <person name="Kaster A.-K."/>
            <person name="Ovreas L."/>
            <person name="Rohde M."/>
            <person name="Galperin M.Y."/>
            <person name="Jogler C."/>
        </authorList>
    </citation>
    <scope>NUCLEOTIDE SEQUENCE [LARGE SCALE GENOMIC DNA]</scope>
    <source>
        <strain evidence="1 2">Pla110</strain>
    </source>
</reference>
<proteinExistence type="predicted"/>
<dbReference type="Proteomes" id="UP000317178">
    <property type="component" value="Chromosome"/>
</dbReference>
<dbReference type="AlphaFoldDB" id="A0A518CTV4"/>
<dbReference type="KEGG" id="plon:Pla110_44180"/>